<comment type="cofactor">
    <cofactor evidence="1">
        <name>[4Fe-4S] cluster</name>
        <dbReference type="ChEBI" id="CHEBI:49883"/>
    </cofactor>
</comment>
<dbReference type="PANTHER" id="PTHR43409">
    <property type="entry name" value="ANAEROBIC MAGNESIUM-PROTOPORPHYRIN IX MONOMETHYL ESTER CYCLASE-RELATED"/>
    <property type="match status" value="1"/>
</dbReference>
<feature type="domain" description="B12-binding" evidence="6">
    <location>
        <begin position="47"/>
        <end position="227"/>
    </location>
</feature>
<organism evidence="8 9">
    <name type="scientific">candidate division KSB3 bacterium</name>
    <dbReference type="NCBI Taxonomy" id="2044937"/>
    <lineage>
        <taxon>Bacteria</taxon>
        <taxon>candidate division KSB3</taxon>
    </lineage>
</organism>
<gene>
    <name evidence="8" type="ORF">GF339_21485</name>
</gene>
<dbReference type="PROSITE" id="PS51918">
    <property type="entry name" value="RADICAL_SAM"/>
    <property type="match status" value="1"/>
</dbReference>
<evidence type="ECO:0000256" key="2">
    <source>
        <dbReference type="ARBA" id="ARBA00022691"/>
    </source>
</evidence>
<dbReference type="Proteomes" id="UP000649604">
    <property type="component" value="Unassembled WGS sequence"/>
</dbReference>
<dbReference type="AlphaFoldDB" id="A0A9D5JZN7"/>
<name>A0A9D5JZN7_9BACT</name>
<dbReference type="GO" id="GO:0051539">
    <property type="term" value="F:4 iron, 4 sulfur cluster binding"/>
    <property type="evidence" value="ECO:0007669"/>
    <property type="project" value="UniProtKB-KW"/>
</dbReference>
<evidence type="ECO:0000259" key="7">
    <source>
        <dbReference type="PROSITE" id="PS51918"/>
    </source>
</evidence>
<proteinExistence type="predicted"/>
<feature type="domain" description="Radical SAM core" evidence="7">
    <location>
        <begin position="244"/>
        <end position="474"/>
    </location>
</feature>
<dbReference type="SUPFAM" id="SSF52242">
    <property type="entry name" value="Cobalamin (vitamin B12)-binding domain"/>
    <property type="match status" value="1"/>
</dbReference>
<dbReference type="Gene3D" id="3.80.30.20">
    <property type="entry name" value="tm_1862 like domain"/>
    <property type="match status" value="1"/>
</dbReference>
<dbReference type="GO" id="GO:0046872">
    <property type="term" value="F:metal ion binding"/>
    <property type="evidence" value="ECO:0007669"/>
    <property type="project" value="UniProtKB-KW"/>
</dbReference>
<dbReference type="InterPro" id="IPR058240">
    <property type="entry name" value="rSAM_sf"/>
</dbReference>
<evidence type="ECO:0000259" key="6">
    <source>
        <dbReference type="PROSITE" id="PS51332"/>
    </source>
</evidence>
<dbReference type="CDD" id="cd01335">
    <property type="entry name" value="Radical_SAM"/>
    <property type="match status" value="1"/>
</dbReference>
<evidence type="ECO:0000313" key="8">
    <source>
        <dbReference type="EMBL" id="MBD3327173.1"/>
    </source>
</evidence>
<dbReference type="InterPro" id="IPR006638">
    <property type="entry name" value="Elp3/MiaA/NifB-like_rSAM"/>
</dbReference>
<sequence length="495" mass="55974">MDYRGVRDGDQPDNAEHLALEDENSHVSRKLMSGAQSPQQQHVLLIHPWIYDFAAFDLWLKPLGLLYLAGHLRRHGYAVHLLDCLDRSDPDLLAFQGIRVPRVQPYGVGKFFRQRLPTPHVLRDFPYPYRRYGIPEALFVKKLRAIPPPDAIFVTSMMTYWYPGVFRAIELAKAVFPGVPVVLGGVYATLCAPHASRYSQADYIVQAREPAHILQFVDDLTGFHATSEGESSSLFDVYPAYDLYQHLDYACLMTSLGCPYRCTYCASHLLCPGFTQRSPEAVLAEIAHLYHASKIRNFAFYDDALLVNASEHLMPLMERIIAEGLACSFHTPNGLHARYITERVAELMARSGFQTIRISLETTDTRLQQRTGGKVTSQEFERAVEHLTRAGFRGDQIGVYLFVGLPGQELQETEATIRYVHEMGVLAQVCEYSPIPGTPDWDMLVQQGEISPDDDPLLHNNSVFGTLRGRYTFAQMQAFKDLTRALNRAVKARYA</sequence>
<dbReference type="InterPro" id="IPR034466">
    <property type="entry name" value="Methyltransferase_Class_B"/>
</dbReference>
<dbReference type="GO" id="GO:0003824">
    <property type="term" value="F:catalytic activity"/>
    <property type="evidence" value="ECO:0007669"/>
    <property type="project" value="InterPro"/>
</dbReference>
<protein>
    <submittedName>
        <fullName evidence="8">Radical SAM protein</fullName>
    </submittedName>
</protein>
<dbReference type="PROSITE" id="PS51332">
    <property type="entry name" value="B12_BINDING"/>
    <property type="match status" value="1"/>
</dbReference>
<evidence type="ECO:0000313" key="9">
    <source>
        <dbReference type="Proteomes" id="UP000649604"/>
    </source>
</evidence>
<dbReference type="Gene3D" id="3.40.50.280">
    <property type="entry name" value="Cobalamin-binding domain"/>
    <property type="match status" value="1"/>
</dbReference>
<dbReference type="SFLD" id="SFLDS00029">
    <property type="entry name" value="Radical_SAM"/>
    <property type="match status" value="1"/>
</dbReference>
<dbReference type="SFLD" id="SFLDG01123">
    <property type="entry name" value="methyltransferase_(Class_B)"/>
    <property type="match status" value="1"/>
</dbReference>
<keyword evidence="4" id="KW-0408">Iron</keyword>
<dbReference type="InterPro" id="IPR051198">
    <property type="entry name" value="BchE-like"/>
</dbReference>
<accession>A0A9D5JZN7</accession>
<dbReference type="EMBL" id="WJJP01000699">
    <property type="protein sequence ID" value="MBD3327173.1"/>
    <property type="molecule type" value="Genomic_DNA"/>
</dbReference>
<keyword evidence="2" id="KW-0949">S-adenosyl-L-methionine</keyword>
<dbReference type="Pfam" id="PF04055">
    <property type="entry name" value="Radical_SAM"/>
    <property type="match status" value="1"/>
</dbReference>
<dbReference type="PANTHER" id="PTHR43409:SF15">
    <property type="entry name" value="PUTATIVE-RELATED"/>
    <property type="match status" value="1"/>
</dbReference>
<dbReference type="InterPro" id="IPR007197">
    <property type="entry name" value="rSAM"/>
</dbReference>
<evidence type="ECO:0000256" key="3">
    <source>
        <dbReference type="ARBA" id="ARBA00022723"/>
    </source>
</evidence>
<dbReference type="InterPro" id="IPR023404">
    <property type="entry name" value="rSAM_horseshoe"/>
</dbReference>
<evidence type="ECO:0000256" key="4">
    <source>
        <dbReference type="ARBA" id="ARBA00023004"/>
    </source>
</evidence>
<keyword evidence="5" id="KW-0411">Iron-sulfur</keyword>
<reference evidence="8" key="1">
    <citation type="submission" date="2019-11" db="EMBL/GenBank/DDBJ databases">
        <title>Microbial mats filling the niche in hypersaline microbial mats.</title>
        <authorList>
            <person name="Wong H.L."/>
            <person name="Macleod F.I."/>
            <person name="White R.A. III"/>
            <person name="Burns B.P."/>
        </authorList>
    </citation>
    <scope>NUCLEOTIDE SEQUENCE</scope>
    <source>
        <strain evidence="8">Rbin_158</strain>
    </source>
</reference>
<dbReference type="InterPro" id="IPR006158">
    <property type="entry name" value="Cobalamin-bd"/>
</dbReference>
<dbReference type="SMART" id="SM00729">
    <property type="entry name" value="Elp3"/>
    <property type="match status" value="1"/>
</dbReference>
<dbReference type="InterPro" id="IPR036724">
    <property type="entry name" value="Cobalamin-bd_sf"/>
</dbReference>
<keyword evidence="3" id="KW-0479">Metal-binding</keyword>
<dbReference type="GO" id="GO:0005829">
    <property type="term" value="C:cytosol"/>
    <property type="evidence" value="ECO:0007669"/>
    <property type="project" value="TreeGrafter"/>
</dbReference>
<comment type="caution">
    <text evidence="8">The sequence shown here is derived from an EMBL/GenBank/DDBJ whole genome shotgun (WGS) entry which is preliminary data.</text>
</comment>
<dbReference type="SUPFAM" id="SSF102114">
    <property type="entry name" value="Radical SAM enzymes"/>
    <property type="match status" value="1"/>
</dbReference>
<dbReference type="SFLD" id="SFLDG01082">
    <property type="entry name" value="B12-binding_domain_containing"/>
    <property type="match status" value="1"/>
</dbReference>
<dbReference type="GO" id="GO:0031419">
    <property type="term" value="F:cobalamin binding"/>
    <property type="evidence" value="ECO:0007669"/>
    <property type="project" value="InterPro"/>
</dbReference>
<evidence type="ECO:0000256" key="5">
    <source>
        <dbReference type="ARBA" id="ARBA00023014"/>
    </source>
</evidence>
<evidence type="ECO:0000256" key="1">
    <source>
        <dbReference type="ARBA" id="ARBA00001966"/>
    </source>
</evidence>